<dbReference type="PROSITE" id="PS51554">
    <property type="entry name" value="PFL"/>
    <property type="match status" value="1"/>
</dbReference>
<evidence type="ECO:0000259" key="6">
    <source>
        <dbReference type="PROSITE" id="PS51554"/>
    </source>
</evidence>
<keyword evidence="2 7" id="KW-0456">Lyase</keyword>
<sequence>MRDLTRISSVKEIKGRGTERIEAMRKVVQDLNDAGLRQTLLYTNMAASIKATKGEPTAIRRAKGFAYHLDHIELPIYEAEQLIGSVTGMWPVDEERNKLTYEDYYKMAVEALDAHEATRGEQEERESRSHMSDGEGNMSFEENANSGKMRFGSLMARDHYDASIPFDILQKLIKTLNEERADRKYEPYEVGKVLELTFTYDYGKETTDALHEINWKVANHTNLNYKDLVKRGYQDILDEINEKLEKAQDEDKKVFYESTKIAVEAVIHYIRKYAAAVEAEAEKTADSVRKEELLEMARIMKKVSTEKPDTFVEALELVWLTQLIGNLEGGSALSLARFDQYMYPFYEKDMEEGRLTEEKAFEWMCALYLKLNEPKMRTVQSLCVGGVTTEGENGANELTKLCLEVMTFLAMPYPNMSARLNPEKTPKWLYEEVIRTVKAGCGQPLVLNDSVWIPNLMSVGVPLEAARNYYNMGCTEIMIEGKDANWVTGGMLSFPEILADQVHAAAASGKTYADFDEFLEEYLTELRQEVDNSGKAGADFLKVERQGSQDPFASALVEGCLEKGLDYFQGGTLMGSPIAIMGQGLGTATDSLSVIKKFVFEKQDLTLAQLAEAMDADFEGYELLRKKLEKAPTFGNDDDYVDDIATKIFNTYSAQVRKQNEIYKLDNARFVNNVFSYNLHIELGELTPATPNGRKKGEALSDCAGPSQGRDSNGPTALLNSIFKLSTDDITGAFALNVKISPSLVKDQEGTAAVVRLLETYIREKGAEVQFNYVDATALQEAQKEPAKHRDLVVRIAGYCEYFVNLDYKLQNEIIERTLQEAM</sequence>
<accession>A0ABT2RVV0</accession>
<dbReference type="PROSITE" id="PS51149">
    <property type="entry name" value="GLY_RADICAL_2"/>
    <property type="match status" value="1"/>
</dbReference>
<keyword evidence="8" id="KW-1185">Reference proteome</keyword>
<feature type="region of interest" description="Disordered" evidence="4">
    <location>
        <begin position="688"/>
        <end position="712"/>
    </location>
</feature>
<feature type="domain" description="Glycine radical" evidence="5">
    <location>
        <begin position="702"/>
        <end position="823"/>
    </location>
</feature>
<dbReference type="EMBL" id="JAOQKC010000006">
    <property type="protein sequence ID" value="MCU6696433.1"/>
    <property type="molecule type" value="Genomic_DNA"/>
</dbReference>
<evidence type="ECO:0000256" key="2">
    <source>
        <dbReference type="ARBA" id="ARBA00023239"/>
    </source>
</evidence>
<feature type="region of interest" description="Disordered" evidence="4">
    <location>
        <begin position="116"/>
        <end position="139"/>
    </location>
</feature>
<dbReference type="Gene3D" id="3.20.70.20">
    <property type="match status" value="1"/>
</dbReference>
<dbReference type="InterPro" id="IPR051215">
    <property type="entry name" value="GRE"/>
</dbReference>
<dbReference type="Proteomes" id="UP001652461">
    <property type="component" value="Unassembled WGS sequence"/>
</dbReference>
<evidence type="ECO:0000259" key="5">
    <source>
        <dbReference type="PROSITE" id="PS51149"/>
    </source>
</evidence>
<keyword evidence="7" id="KW-0670">Pyruvate</keyword>
<evidence type="ECO:0000313" key="7">
    <source>
        <dbReference type="EMBL" id="MCU6696433.1"/>
    </source>
</evidence>
<name>A0ABT2RVV0_9FIRM</name>
<reference evidence="7 8" key="1">
    <citation type="journal article" date="2021" name="ISME Commun">
        <title>Automated analysis of genomic sequences facilitates high-throughput and comprehensive description of bacteria.</title>
        <authorList>
            <person name="Hitch T.C.A."/>
        </authorList>
    </citation>
    <scope>NUCLEOTIDE SEQUENCE [LARGE SCALE GENOMIC DNA]</scope>
    <source>
        <strain evidence="7 8">Sanger_04</strain>
    </source>
</reference>
<dbReference type="Pfam" id="PF02901">
    <property type="entry name" value="PFL-like"/>
    <property type="match status" value="1"/>
</dbReference>
<evidence type="ECO:0000256" key="1">
    <source>
        <dbReference type="ARBA" id="ARBA00022818"/>
    </source>
</evidence>
<organism evidence="7 8">
    <name type="scientific">Laedolimicola ammoniilytica</name>
    <dbReference type="NCBI Taxonomy" id="2981771"/>
    <lineage>
        <taxon>Bacteria</taxon>
        <taxon>Bacillati</taxon>
        <taxon>Bacillota</taxon>
        <taxon>Clostridia</taxon>
        <taxon>Lachnospirales</taxon>
        <taxon>Lachnospiraceae</taxon>
        <taxon>Laedolimicola</taxon>
    </lineage>
</organism>
<evidence type="ECO:0000256" key="4">
    <source>
        <dbReference type="SAM" id="MobiDB-lite"/>
    </source>
</evidence>
<gene>
    <name evidence="7" type="ORF">OCV63_05915</name>
</gene>
<evidence type="ECO:0000313" key="8">
    <source>
        <dbReference type="Proteomes" id="UP001652461"/>
    </source>
</evidence>
<dbReference type="InterPro" id="IPR001150">
    <property type="entry name" value="Gly_radical"/>
</dbReference>
<dbReference type="Pfam" id="PF01228">
    <property type="entry name" value="Gly_radical"/>
    <property type="match status" value="1"/>
</dbReference>
<feature type="compositionally biased region" description="Basic and acidic residues" evidence="4">
    <location>
        <begin position="116"/>
        <end position="133"/>
    </location>
</feature>
<feature type="domain" description="PFL" evidence="6">
    <location>
        <begin position="19"/>
        <end position="695"/>
    </location>
</feature>
<dbReference type="RefSeq" id="WP_262670663.1">
    <property type="nucleotide sequence ID" value="NZ_JAOQKC010000006.1"/>
</dbReference>
<dbReference type="GO" id="GO:0016829">
    <property type="term" value="F:lyase activity"/>
    <property type="evidence" value="ECO:0007669"/>
    <property type="project" value="UniProtKB-KW"/>
</dbReference>
<evidence type="ECO:0000256" key="3">
    <source>
        <dbReference type="PROSITE-ProRule" id="PRU00493"/>
    </source>
</evidence>
<dbReference type="PANTHER" id="PTHR43641">
    <property type="entry name" value="FORMATE ACETYLTRANSFERASE 3-RELATED"/>
    <property type="match status" value="1"/>
</dbReference>
<protein>
    <submittedName>
        <fullName evidence="7">Pyruvate formate lyase</fullName>
    </submittedName>
</protein>
<feature type="modified residue" description="Glycine radical" evidence="3">
    <location>
        <position position="798"/>
    </location>
</feature>
<comment type="caution">
    <text evidence="7">The sequence shown here is derived from an EMBL/GenBank/DDBJ whole genome shotgun (WGS) entry which is preliminary data.</text>
</comment>
<keyword evidence="1 3" id="KW-0556">Organic radical</keyword>
<dbReference type="PANTHER" id="PTHR43641:SF2">
    <property type="entry name" value="DEHYDRATASE YBIW-RELATED"/>
    <property type="match status" value="1"/>
</dbReference>
<dbReference type="InterPro" id="IPR004184">
    <property type="entry name" value="PFL_dom"/>
</dbReference>
<proteinExistence type="predicted"/>
<dbReference type="SUPFAM" id="SSF51998">
    <property type="entry name" value="PFL-like glycyl radical enzymes"/>
    <property type="match status" value="1"/>
</dbReference>